<feature type="transmembrane region" description="Helical" evidence="7">
    <location>
        <begin position="168"/>
        <end position="190"/>
    </location>
</feature>
<dbReference type="PANTHER" id="PTHR23320">
    <property type="entry name" value="MEMBRANE-SPANNING 4-DOMAINS SUBFAMILY A MS4A -RELATED"/>
    <property type="match status" value="1"/>
</dbReference>
<reference evidence="8" key="1">
    <citation type="submission" date="2020-03" db="EMBL/GenBank/DDBJ databases">
        <authorList>
            <person name="Weist P."/>
        </authorList>
    </citation>
    <scope>NUCLEOTIDE SEQUENCE</scope>
</reference>
<feature type="compositionally biased region" description="Basic and acidic residues" evidence="6">
    <location>
        <begin position="1"/>
        <end position="10"/>
    </location>
</feature>
<name>A0A9N7YPI8_PLEPL</name>
<evidence type="ECO:0000256" key="4">
    <source>
        <dbReference type="ARBA" id="ARBA00022989"/>
    </source>
</evidence>
<feature type="region of interest" description="Disordered" evidence="6">
    <location>
        <begin position="1"/>
        <end position="32"/>
    </location>
</feature>
<dbReference type="InterPro" id="IPR007237">
    <property type="entry name" value="CD20-like"/>
</dbReference>
<dbReference type="PANTHER" id="PTHR23320:SF157">
    <property type="entry name" value="SI:CH1073-291C23.2"/>
    <property type="match status" value="1"/>
</dbReference>
<organism evidence="8 9">
    <name type="scientific">Pleuronectes platessa</name>
    <name type="common">European plaice</name>
    <dbReference type="NCBI Taxonomy" id="8262"/>
    <lineage>
        <taxon>Eukaryota</taxon>
        <taxon>Metazoa</taxon>
        <taxon>Chordata</taxon>
        <taxon>Craniata</taxon>
        <taxon>Vertebrata</taxon>
        <taxon>Euteleostomi</taxon>
        <taxon>Actinopterygii</taxon>
        <taxon>Neopterygii</taxon>
        <taxon>Teleostei</taxon>
        <taxon>Neoteleostei</taxon>
        <taxon>Acanthomorphata</taxon>
        <taxon>Carangaria</taxon>
        <taxon>Pleuronectiformes</taxon>
        <taxon>Pleuronectoidei</taxon>
        <taxon>Pleuronectidae</taxon>
        <taxon>Pleuronectes</taxon>
    </lineage>
</organism>
<feature type="transmembrane region" description="Helical" evidence="7">
    <location>
        <begin position="222"/>
        <end position="245"/>
    </location>
</feature>
<keyword evidence="5 7" id="KW-0472">Membrane</keyword>
<proteinExistence type="inferred from homology"/>
<dbReference type="Pfam" id="PF04103">
    <property type="entry name" value="CD20"/>
    <property type="match status" value="1"/>
</dbReference>
<dbReference type="InterPro" id="IPR030417">
    <property type="entry name" value="MS4A"/>
</dbReference>
<evidence type="ECO:0000256" key="3">
    <source>
        <dbReference type="ARBA" id="ARBA00022692"/>
    </source>
</evidence>
<evidence type="ECO:0000256" key="6">
    <source>
        <dbReference type="SAM" id="MobiDB-lite"/>
    </source>
</evidence>
<dbReference type="EMBL" id="CADEAL010001474">
    <property type="protein sequence ID" value="CAB1432766.1"/>
    <property type="molecule type" value="Genomic_DNA"/>
</dbReference>
<evidence type="ECO:0000256" key="1">
    <source>
        <dbReference type="ARBA" id="ARBA00004141"/>
    </source>
</evidence>
<protein>
    <submittedName>
        <fullName evidence="8">Uncharacterized protein</fullName>
    </submittedName>
</protein>
<gene>
    <name evidence="8" type="ORF">PLEPLA_LOCUS20852</name>
</gene>
<comment type="similarity">
    <text evidence="2">Belongs to the MS4A family.</text>
</comment>
<keyword evidence="9" id="KW-1185">Reference proteome</keyword>
<keyword evidence="3 7" id="KW-0812">Transmembrane</keyword>
<comment type="caution">
    <text evidence="8">The sequence shown here is derived from an EMBL/GenBank/DDBJ whole genome shotgun (WGS) entry which is preliminary data.</text>
</comment>
<accession>A0A9N7YPI8</accession>
<dbReference type="Proteomes" id="UP001153269">
    <property type="component" value="Unassembled WGS sequence"/>
</dbReference>
<evidence type="ECO:0000256" key="5">
    <source>
        <dbReference type="ARBA" id="ARBA00023136"/>
    </source>
</evidence>
<evidence type="ECO:0000256" key="7">
    <source>
        <dbReference type="SAM" id="Phobius"/>
    </source>
</evidence>
<dbReference type="AlphaFoldDB" id="A0A9N7YPI8"/>
<evidence type="ECO:0000313" key="8">
    <source>
        <dbReference type="EMBL" id="CAB1432766.1"/>
    </source>
</evidence>
<evidence type="ECO:0000313" key="9">
    <source>
        <dbReference type="Proteomes" id="UP001153269"/>
    </source>
</evidence>
<evidence type="ECO:0000256" key="2">
    <source>
        <dbReference type="ARBA" id="ARBA00009565"/>
    </source>
</evidence>
<comment type="subcellular location">
    <subcellularLocation>
        <location evidence="1">Membrane</location>
        <topology evidence="1">Multi-pass membrane protein</topology>
    </subcellularLocation>
</comment>
<feature type="transmembrane region" description="Helical" evidence="7">
    <location>
        <begin position="107"/>
        <end position="127"/>
    </location>
</feature>
<keyword evidence="4 7" id="KW-1133">Transmembrane helix</keyword>
<feature type="compositionally biased region" description="Polar residues" evidence="6">
    <location>
        <begin position="11"/>
        <end position="30"/>
    </location>
</feature>
<sequence length="268" mass="29730">MRNTHTDEGHTQQIERSTPSRRGTHIQQRDTPPLAKLSAFSSRYLSHSSSALQQKQDTAYIVLLAMEGPEPTTRATATGQDGNHEADQELLMTSKPLHRFITKEPKVLGIVILICGCAELLMGFHLVSESVQNSCAIYIPFWQGILFLVCGKLSIYTEIHPSKKMVTVCLAMYVVSILGAVISIGFRMYYLSYQSYLKYMTRRADDNWARGRMEQLLGVEGLLFTSSLCVAGILIFLSSVARLALKSTNTQVIVRCIPAPAQSDATPN</sequence>
<dbReference type="GO" id="GO:0016020">
    <property type="term" value="C:membrane"/>
    <property type="evidence" value="ECO:0007669"/>
    <property type="project" value="UniProtKB-SubCell"/>
</dbReference>
<dbReference type="OrthoDB" id="10071849at2759"/>
<feature type="transmembrane region" description="Helical" evidence="7">
    <location>
        <begin position="139"/>
        <end position="156"/>
    </location>
</feature>